<reference evidence="2" key="1">
    <citation type="submission" date="2014-09" db="EMBL/GenBank/DDBJ databases">
        <authorList>
            <person name="Magalhaes I.L.F."/>
            <person name="Oliveira U."/>
            <person name="Santos F.R."/>
            <person name="Vidigal T.H.D.A."/>
            <person name="Brescovit A.D."/>
            <person name="Santos A.J."/>
        </authorList>
    </citation>
    <scope>NUCLEOTIDE SEQUENCE</scope>
    <source>
        <tissue evidence="2">Shoot tissue taken approximately 20 cm above the soil surface</tissue>
    </source>
</reference>
<feature type="region of interest" description="Disordered" evidence="1">
    <location>
        <begin position="36"/>
        <end position="55"/>
    </location>
</feature>
<organism evidence="2">
    <name type="scientific">Arundo donax</name>
    <name type="common">Giant reed</name>
    <name type="synonym">Donax arundinaceus</name>
    <dbReference type="NCBI Taxonomy" id="35708"/>
    <lineage>
        <taxon>Eukaryota</taxon>
        <taxon>Viridiplantae</taxon>
        <taxon>Streptophyta</taxon>
        <taxon>Embryophyta</taxon>
        <taxon>Tracheophyta</taxon>
        <taxon>Spermatophyta</taxon>
        <taxon>Magnoliopsida</taxon>
        <taxon>Liliopsida</taxon>
        <taxon>Poales</taxon>
        <taxon>Poaceae</taxon>
        <taxon>PACMAD clade</taxon>
        <taxon>Arundinoideae</taxon>
        <taxon>Arundineae</taxon>
        <taxon>Arundo</taxon>
    </lineage>
</organism>
<proteinExistence type="predicted"/>
<reference evidence="2" key="2">
    <citation type="journal article" date="2015" name="Data Brief">
        <title>Shoot transcriptome of the giant reed, Arundo donax.</title>
        <authorList>
            <person name="Barrero R.A."/>
            <person name="Guerrero F.D."/>
            <person name="Moolhuijzen P."/>
            <person name="Goolsby J.A."/>
            <person name="Tidwell J."/>
            <person name="Bellgard S.E."/>
            <person name="Bellgard M.I."/>
        </authorList>
    </citation>
    <scope>NUCLEOTIDE SEQUENCE</scope>
    <source>
        <tissue evidence="2">Shoot tissue taken approximately 20 cm above the soil surface</tissue>
    </source>
</reference>
<accession>A0A0A9E2M5</accession>
<evidence type="ECO:0000256" key="1">
    <source>
        <dbReference type="SAM" id="MobiDB-lite"/>
    </source>
</evidence>
<sequence length="121" mass="13347">MAALRNLPWALLDPRRDEQGHRGIRLFANWNPSAATTSLEGSPMPRAPLHIGPSPTAGVGGAPLCASVAPTSMRPQPLPRPQRSLQRPTLQAWSACTWRWPPSTRRRRRLPPSWLASCGCR</sequence>
<name>A0A0A9E2M5_ARUDO</name>
<dbReference type="EMBL" id="GBRH01207658">
    <property type="protein sequence ID" value="JAD90237.1"/>
    <property type="molecule type" value="Transcribed_RNA"/>
</dbReference>
<dbReference type="AlphaFoldDB" id="A0A0A9E2M5"/>
<feature type="region of interest" description="Disordered" evidence="1">
    <location>
        <begin position="67"/>
        <end position="86"/>
    </location>
</feature>
<evidence type="ECO:0000313" key="2">
    <source>
        <dbReference type="EMBL" id="JAD90237.1"/>
    </source>
</evidence>
<protein>
    <submittedName>
        <fullName evidence="2">Uncharacterized protein</fullName>
    </submittedName>
</protein>